<dbReference type="Proteomes" id="UP000762676">
    <property type="component" value="Unassembled WGS sequence"/>
</dbReference>
<name>A0AAV4EL96_9GAST</name>
<evidence type="ECO:0000256" key="1">
    <source>
        <dbReference type="SAM" id="MobiDB-lite"/>
    </source>
</evidence>
<evidence type="ECO:0000313" key="3">
    <source>
        <dbReference type="Proteomes" id="UP000762676"/>
    </source>
</evidence>
<evidence type="ECO:0000313" key="2">
    <source>
        <dbReference type="EMBL" id="GFR61404.1"/>
    </source>
</evidence>
<protein>
    <submittedName>
        <fullName evidence="2">Uncharacterized protein</fullName>
    </submittedName>
</protein>
<dbReference type="AlphaFoldDB" id="A0AAV4EL96"/>
<comment type="caution">
    <text evidence="2">The sequence shown here is derived from an EMBL/GenBank/DDBJ whole genome shotgun (WGS) entry which is preliminary data.</text>
</comment>
<feature type="region of interest" description="Disordered" evidence="1">
    <location>
        <begin position="1"/>
        <end position="24"/>
    </location>
</feature>
<dbReference type="EMBL" id="BMAT01007280">
    <property type="protein sequence ID" value="GFR61404.1"/>
    <property type="molecule type" value="Genomic_DNA"/>
</dbReference>
<accession>A0AAV4EL96</accession>
<feature type="non-terminal residue" evidence="2">
    <location>
        <position position="78"/>
    </location>
</feature>
<reference evidence="2 3" key="1">
    <citation type="journal article" date="2021" name="Elife">
        <title>Chloroplast acquisition without the gene transfer in kleptoplastic sea slugs, Plakobranchus ocellatus.</title>
        <authorList>
            <person name="Maeda T."/>
            <person name="Takahashi S."/>
            <person name="Yoshida T."/>
            <person name="Shimamura S."/>
            <person name="Takaki Y."/>
            <person name="Nagai Y."/>
            <person name="Toyoda A."/>
            <person name="Suzuki Y."/>
            <person name="Arimoto A."/>
            <person name="Ishii H."/>
            <person name="Satoh N."/>
            <person name="Nishiyama T."/>
            <person name="Hasebe M."/>
            <person name="Maruyama T."/>
            <person name="Minagawa J."/>
            <person name="Obokata J."/>
            <person name="Shigenobu S."/>
        </authorList>
    </citation>
    <scope>NUCLEOTIDE SEQUENCE [LARGE SCALE GENOMIC DNA]</scope>
</reference>
<proteinExistence type="predicted"/>
<organism evidence="2 3">
    <name type="scientific">Elysia marginata</name>
    <dbReference type="NCBI Taxonomy" id="1093978"/>
    <lineage>
        <taxon>Eukaryota</taxon>
        <taxon>Metazoa</taxon>
        <taxon>Spiralia</taxon>
        <taxon>Lophotrochozoa</taxon>
        <taxon>Mollusca</taxon>
        <taxon>Gastropoda</taxon>
        <taxon>Heterobranchia</taxon>
        <taxon>Euthyneura</taxon>
        <taxon>Panpulmonata</taxon>
        <taxon>Sacoglossa</taxon>
        <taxon>Placobranchoidea</taxon>
        <taxon>Plakobranchidae</taxon>
        <taxon>Elysia</taxon>
    </lineage>
</organism>
<keyword evidence="3" id="KW-1185">Reference proteome</keyword>
<feature type="region of interest" description="Disordered" evidence="1">
    <location>
        <begin position="39"/>
        <end position="78"/>
    </location>
</feature>
<gene>
    <name evidence="2" type="ORF">ElyMa_003556600</name>
</gene>
<sequence>MSREDVKRRLHHTQHSPQEAAHQESCLTISTNRYNAICVFSGGDDDDGEDDDDDDDVDDDDDGGGGGGVDHEEEDVDY</sequence>
<feature type="compositionally biased region" description="Acidic residues" evidence="1">
    <location>
        <begin position="43"/>
        <end position="63"/>
    </location>
</feature>